<gene>
    <name evidence="1" type="ORF">L1987_57794</name>
</gene>
<reference evidence="1 2" key="2">
    <citation type="journal article" date="2022" name="Mol. Ecol. Resour.">
        <title>The genomes of chicory, endive, great burdock and yacon provide insights into Asteraceae paleo-polyploidization history and plant inulin production.</title>
        <authorList>
            <person name="Fan W."/>
            <person name="Wang S."/>
            <person name="Wang H."/>
            <person name="Wang A."/>
            <person name="Jiang F."/>
            <person name="Liu H."/>
            <person name="Zhao H."/>
            <person name="Xu D."/>
            <person name="Zhang Y."/>
        </authorList>
    </citation>
    <scope>NUCLEOTIDE SEQUENCE [LARGE SCALE GENOMIC DNA]</scope>
    <source>
        <strain evidence="2">cv. Yunnan</strain>
        <tissue evidence="1">Leaves</tissue>
    </source>
</reference>
<comment type="caution">
    <text evidence="1">The sequence shown here is derived from an EMBL/GenBank/DDBJ whole genome shotgun (WGS) entry which is preliminary data.</text>
</comment>
<name>A0ACB9DE02_9ASTR</name>
<keyword evidence="2" id="KW-1185">Reference proteome</keyword>
<evidence type="ECO:0000313" key="2">
    <source>
        <dbReference type="Proteomes" id="UP001056120"/>
    </source>
</evidence>
<dbReference type="EMBL" id="CM042036">
    <property type="protein sequence ID" value="KAI3744703.1"/>
    <property type="molecule type" value="Genomic_DNA"/>
</dbReference>
<accession>A0ACB9DE02</accession>
<reference evidence="2" key="1">
    <citation type="journal article" date="2022" name="Mol. Ecol. Resour.">
        <title>The genomes of chicory, endive, great burdock and yacon provide insights into Asteraceae palaeo-polyploidization history and plant inulin production.</title>
        <authorList>
            <person name="Fan W."/>
            <person name="Wang S."/>
            <person name="Wang H."/>
            <person name="Wang A."/>
            <person name="Jiang F."/>
            <person name="Liu H."/>
            <person name="Zhao H."/>
            <person name="Xu D."/>
            <person name="Zhang Y."/>
        </authorList>
    </citation>
    <scope>NUCLEOTIDE SEQUENCE [LARGE SCALE GENOMIC DNA]</scope>
    <source>
        <strain evidence="2">cv. Yunnan</strain>
    </source>
</reference>
<dbReference type="Proteomes" id="UP001056120">
    <property type="component" value="Linkage Group LG19"/>
</dbReference>
<organism evidence="1 2">
    <name type="scientific">Smallanthus sonchifolius</name>
    <dbReference type="NCBI Taxonomy" id="185202"/>
    <lineage>
        <taxon>Eukaryota</taxon>
        <taxon>Viridiplantae</taxon>
        <taxon>Streptophyta</taxon>
        <taxon>Embryophyta</taxon>
        <taxon>Tracheophyta</taxon>
        <taxon>Spermatophyta</taxon>
        <taxon>Magnoliopsida</taxon>
        <taxon>eudicotyledons</taxon>
        <taxon>Gunneridae</taxon>
        <taxon>Pentapetalae</taxon>
        <taxon>asterids</taxon>
        <taxon>campanulids</taxon>
        <taxon>Asterales</taxon>
        <taxon>Asteraceae</taxon>
        <taxon>Asteroideae</taxon>
        <taxon>Heliantheae alliance</taxon>
        <taxon>Millerieae</taxon>
        <taxon>Smallanthus</taxon>
    </lineage>
</organism>
<protein>
    <submittedName>
        <fullName evidence="1">Uncharacterized protein</fullName>
    </submittedName>
</protein>
<sequence>MRRFRMMRSDAAHDAAHDQQNACENDNRRLAKHLDLKREGVCGSGGKQSIKRPDLKAVSKMIECNEVLFPTKRFGHLPVSFV</sequence>
<proteinExistence type="predicted"/>
<evidence type="ECO:0000313" key="1">
    <source>
        <dbReference type="EMBL" id="KAI3744703.1"/>
    </source>
</evidence>